<dbReference type="Proteomes" id="UP000594262">
    <property type="component" value="Unplaced"/>
</dbReference>
<keyword evidence="3" id="KW-0176">Collagen</keyword>
<keyword evidence="6" id="KW-1185">Reference proteome</keyword>
<evidence type="ECO:0000256" key="3">
    <source>
        <dbReference type="ARBA" id="ARBA00023119"/>
    </source>
</evidence>
<sequence length="752" mass="84814">MPKKTFCETKMLLFPWLSCLYVLILTGTAYGRQKQGELTLTDVRRDQKLVSKPIASIPVSKRSPVSCLTHCLARGGKAFNVNLEKGICEILGESKMDDDSLDMKEEKGWTYYGPKKRTPTEDYEDCYKVTSLINQKEHCCPKGRNGDRCQYQATCAHKYYGACHGTNDLEISTSRKKFLGSFSSTHDCFQQCKIHTSKSPDGAACESLETVNGHDCYVIPRGAKYGKATITHGAYYANCWVFTKCDAGNKTLSCHFVHREAVTGSGTTQYSLGVFNSRELCAHACYKKKRDDTQNINAVTYYGDTKACTCYSGVSSINAAIPTDPETVSCIINTESSKKDTSITVLAVDHSSPTVGKYFNFDRHIISLGDHEERRFLAYIPRTKTTAEVKVWGYVNGGSRGTAHGRFASSPANGQWRVGDKIVPIDLSRAFTVMSVDYRGLGINGKYFSFDRKDIGMENREELLFVAYVPRSSYTGLLVAWGNIAGSNGSAHGRFSHIDRQSAEGQWEIGDQIIPIGDLQYEGVSRKRPGHSCRRLKERNPEYRTGYYWIKTNVNNEKPYKRVYCEMDNEDGVGWMMIGHTKVKSTEDQPDVADSIVSNIQKGSGYQDRMNNMNAVYSFYDLMQFHTFNELTEIRFSCTKEWHGRKVNMAVKNEQFLRKVIGTGGSGIPCFCPRSENGNTPSMIRFLEGDTSLYNTNDCTKYSTSDTVVWGFCVFRTNFVHVNIYSVQRMECDDWSSDNGFTPQGEWWYYAR</sequence>
<dbReference type="SUPFAM" id="SSF56496">
    <property type="entry name" value="Fibrinogen C-terminal domain-like"/>
    <property type="match status" value="1"/>
</dbReference>
<dbReference type="InterPro" id="IPR036056">
    <property type="entry name" value="Fibrinogen-like_C"/>
</dbReference>
<evidence type="ECO:0000256" key="2">
    <source>
        <dbReference type="ARBA" id="ARBA00022525"/>
    </source>
</evidence>
<comment type="subcellular location">
    <subcellularLocation>
        <location evidence="1">Secreted</location>
    </subcellularLocation>
</comment>
<proteinExistence type="predicted"/>
<evidence type="ECO:0000259" key="4">
    <source>
        <dbReference type="Pfam" id="PF01410"/>
    </source>
</evidence>
<name>A0A7M5V494_9CNID</name>
<dbReference type="Pfam" id="PF01410">
    <property type="entry name" value="COLFI"/>
    <property type="match status" value="1"/>
</dbReference>
<evidence type="ECO:0000313" key="5">
    <source>
        <dbReference type="EnsemblMetazoa" id="CLYHEMP007301.1"/>
    </source>
</evidence>
<dbReference type="GO" id="GO:0005576">
    <property type="term" value="C:extracellular region"/>
    <property type="evidence" value="ECO:0007669"/>
    <property type="project" value="UniProtKB-SubCell"/>
</dbReference>
<evidence type="ECO:0000313" key="6">
    <source>
        <dbReference type="Proteomes" id="UP000594262"/>
    </source>
</evidence>
<organism evidence="5 6">
    <name type="scientific">Clytia hemisphaerica</name>
    <dbReference type="NCBI Taxonomy" id="252671"/>
    <lineage>
        <taxon>Eukaryota</taxon>
        <taxon>Metazoa</taxon>
        <taxon>Cnidaria</taxon>
        <taxon>Hydrozoa</taxon>
        <taxon>Hydroidolina</taxon>
        <taxon>Leptothecata</taxon>
        <taxon>Obeliida</taxon>
        <taxon>Clytiidae</taxon>
        <taxon>Clytia</taxon>
    </lineage>
</organism>
<keyword evidence="2" id="KW-0964">Secreted</keyword>
<reference evidence="5" key="1">
    <citation type="submission" date="2021-01" db="UniProtKB">
        <authorList>
            <consortium name="EnsemblMetazoa"/>
        </authorList>
    </citation>
    <scope>IDENTIFICATION</scope>
</reference>
<dbReference type="AlphaFoldDB" id="A0A7M5V494"/>
<dbReference type="GO" id="GO:0005581">
    <property type="term" value="C:collagen trimer"/>
    <property type="evidence" value="ECO:0007669"/>
    <property type="project" value="UniProtKB-KW"/>
</dbReference>
<feature type="domain" description="Fibrillar collagen NC1" evidence="4">
    <location>
        <begin position="523"/>
        <end position="572"/>
    </location>
</feature>
<accession>A0A7M5V494</accession>
<evidence type="ECO:0000256" key="1">
    <source>
        <dbReference type="ARBA" id="ARBA00004613"/>
    </source>
</evidence>
<dbReference type="NCBIfam" id="NF040941">
    <property type="entry name" value="GGGWT_bact"/>
    <property type="match status" value="1"/>
</dbReference>
<dbReference type="GO" id="GO:0005201">
    <property type="term" value="F:extracellular matrix structural constituent"/>
    <property type="evidence" value="ECO:0007669"/>
    <property type="project" value="InterPro"/>
</dbReference>
<dbReference type="InterPro" id="IPR000885">
    <property type="entry name" value="Fib_collagen_C"/>
</dbReference>
<dbReference type="Gene3D" id="2.60.120.1000">
    <property type="match status" value="1"/>
</dbReference>
<dbReference type="EnsemblMetazoa" id="CLYHEMT007301.1">
    <property type="protein sequence ID" value="CLYHEMP007301.1"/>
    <property type="gene ID" value="CLYHEMG007301"/>
</dbReference>
<protein>
    <recommendedName>
        <fullName evidence="4">Fibrillar collagen NC1 domain-containing protein</fullName>
    </recommendedName>
</protein>